<dbReference type="SUPFAM" id="SSF48452">
    <property type="entry name" value="TPR-like"/>
    <property type="match status" value="1"/>
</dbReference>
<protein>
    <recommendedName>
        <fullName evidence="1">Tetratrico peptide repeat group 5 domain-containing protein</fullName>
    </recommendedName>
</protein>
<organism evidence="2">
    <name type="scientific">mine drainage metagenome</name>
    <dbReference type="NCBI Taxonomy" id="410659"/>
    <lineage>
        <taxon>unclassified sequences</taxon>
        <taxon>metagenomes</taxon>
        <taxon>ecological metagenomes</taxon>
    </lineage>
</organism>
<proteinExistence type="predicted"/>
<gene>
    <name evidence="2" type="ORF">B2A_14040</name>
</gene>
<dbReference type="InterPro" id="IPR041656">
    <property type="entry name" value="TPR_5"/>
</dbReference>
<evidence type="ECO:0000259" key="1">
    <source>
        <dbReference type="Pfam" id="PF12688"/>
    </source>
</evidence>
<comment type="caution">
    <text evidence="2">The sequence shown here is derived from an EMBL/GenBank/DDBJ whole genome shotgun (WGS) entry which is preliminary data.</text>
</comment>
<name>T0YFS1_9ZZZZ</name>
<accession>T0YFS1</accession>
<reference evidence="2" key="2">
    <citation type="journal article" date="2014" name="ISME J.">
        <title>Microbial stratification in low pH oxic and suboxic macroscopic growths along an acid mine drainage.</title>
        <authorList>
            <person name="Mendez-Garcia C."/>
            <person name="Mesa V."/>
            <person name="Sprenger R.R."/>
            <person name="Richter M."/>
            <person name="Diez M.S."/>
            <person name="Solano J."/>
            <person name="Bargiela R."/>
            <person name="Golyshina O.V."/>
            <person name="Manteca A."/>
            <person name="Ramos J.L."/>
            <person name="Gallego J.R."/>
            <person name="Llorente I."/>
            <person name="Martins Dos Santos V.A."/>
            <person name="Jensen O.N."/>
            <person name="Pelaez A.I."/>
            <person name="Sanchez J."/>
            <person name="Ferrer M."/>
        </authorList>
    </citation>
    <scope>NUCLEOTIDE SEQUENCE</scope>
</reference>
<dbReference type="AlphaFoldDB" id="T0YFS1"/>
<reference evidence="2" key="1">
    <citation type="submission" date="2013-08" db="EMBL/GenBank/DDBJ databases">
        <authorList>
            <person name="Mendez C."/>
            <person name="Richter M."/>
            <person name="Ferrer M."/>
            <person name="Sanchez J."/>
        </authorList>
    </citation>
    <scope>NUCLEOTIDE SEQUENCE</scope>
</reference>
<evidence type="ECO:0000313" key="2">
    <source>
        <dbReference type="EMBL" id="EQD30692.1"/>
    </source>
</evidence>
<dbReference type="InterPro" id="IPR011990">
    <property type="entry name" value="TPR-like_helical_dom_sf"/>
</dbReference>
<dbReference type="Pfam" id="PF12688">
    <property type="entry name" value="TPR_5"/>
    <property type="match status" value="1"/>
</dbReference>
<dbReference type="EMBL" id="AUZZ01010177">
    <property type="protein sequence ID" value="EQD30692.1"/>
    <property type="molecule type" value="Genomic_DNA"/>
</dbReference>
<sequence length="55" mass="6444">MKFQEVFEDYRGNAVYLFEYANALDFMGKEDEAIPLYQMAIKLGLSGKMKVPLRY</sequence>
<feature type="domain" description="Tetratrico peptide repeat group 5" evidence="1">
    <location>
        <begin position="15"/>
        <end position="48"/>
    </location>
</feature>